<dbReference type="Gene3D" id="2.120.10.30">
    <property type="entry name" value="TolB, C-terminal domain"/>
    <property type="match status" value="1"/>
</dbReference>
<evidence type="ECO:0000313" key="4">
    <source>
        <dbReference type="Proteomes" id="UP000440694"/>
    </source>
</evidence>
<evidence type="ECO:0000313" key="3">
    <source>
        <dbReference type="EMBL" id="MTD96208.1"/>
    </source>
</evidence>
<organism evidence="3 4">
    <name type="scientific">Hyphomicrobium album</name>
    <dbReference type="NCBI Taxonomy" id="2665159"/>
    <lineage>
        <taxon>Bacteria</taxon>
        <taxon>Pseudomonadati</taxon>
        <taxon>Pseudomonadota</taxon>
        <taxon>Alphaproteobacteria</taxon>
        <taxon>Hyphomicrobiales</taxon>
        <taxon>Hyphomicrobiaceae</taxon>
        <taxon>Hyphomicrobium</taxon>
    </lineage>
</organism>
<sequence>MRIASVSIVVAILALSLPANAEDQPGVGPSPKLPEPQQSLIPTVHVAPATGWPDGGKPVAGEGLSVAAFASGLEHPRWLYTLPNGDVLVAETNAPPKPEDGQGIKGWFMKLFMRRATGPSKSANRIRLLRDADGDGVAEVNKVFLDGLNSPFGMALIGDNFYVANTDAIMRYPYKDGAITGGGEKLTDLPGGPLNHHWTKNIIASRDGKKLFATVGSNSNVGENGLDEEEGRAAIWEVDVATGNKRLFVTGLRNPNGMAWEPATGELWTVVNERDELGNDLVPDYLTSVKDGAFYGWPYSYWGQHVDTRVKEQKPGLVAKALVPDYGLGSHVAALGLTFDQPTLLPEAYRGGAFIGLHGSWNREPRSGYKVIHVPFANGKPAGPPKDVLTGFVDKDGNALGRPVGVAVDKTGALLVADDVGNRVWRVTPAGGAASPTKQPPPAASQ</sequence>
<dbReference type="InterPro" id="IPR011042">
    <property type="entry name" value="6-blade_b-propeller_TolB-like"/>
</dbReference>
<dbReference type="Proteomes" id="UP000440694">
    <property type="component" value="Unassembled WGS sequence"/>
</dbReference>
<gene>
    <name evidence="3" type="ORF">GIW81_17860</name>
</gene>
<dbReference type="PANTHER" id="PTHR19328:SF55">
    <property type="entry name" value="BLR6566 PROTEIN"/>
    <property type="match status" value="1"/>
</dbReference>
<feature type="domain" description="Pyrroloquinoline quinone-dependent pyranose dehydrogenase beta-propeller" evidence="2">
    <location>
        <begin position="131"/>
        <end position="278"/>
    </location>
</feature>
<proteinExistence type="predicted"/>
<name>A0A6I3KPJ8_9HYPH</name>
<reference evidence="3 4" key="1">
    <citation type="submission" date="2019-11" db="EMBL/GenBank/DDBJ databases">
        <title>Identification of a novel strain.</title>
        <authorList>
            <person name="Xu Q."/>
            <person name="Wang G."/>
        </authorList>
    </citation>
    <scope>NUCLEOTIDE SEQUENCE [LARGE SCALE GENOMIC DNA]</scope>
    <source>
        <strain evidence="4">xq</strain>
    </source>
</reference>
<feature type="domain" description="Pyrroloquinoline quinone-dependent pyranose dehydrogenase beta-propeller" evidence="2">
    <location>
        <begin position="324"/>
        <end position="427"/>
    </location>
</feature>
<dbReference type="RefSeq" id="WP_154740657.1">
    <property type="nucleotide sequence ID" value="NZ_WMBQ01000002.1"/>
</dbReference>
<comment type="caution">
    <text evidence="3">The sequence shown here is derived from an EMBL/GenBank/DDBJ whole genome shotgun (WGS) entry which is preliminary data.</text>
</comment>
<evidence type="ECO:0000259" key="2">
    <source>
        <dbReference type="Pfam" id="PF22807"/>
    </source>
</evidence>
<keyword evidence="4" id="KW-1185">Reference proteome</keyword>
<dbReference type="InterPro" id="IPR011041">
    <property type="entry name" value="Quinoprot_gluc/sorb_DH_b-prop"/>
</dbReference>
<accession>A0A6I3KPJ8</accession>
<protein>
    <submittedName>
        <fullName evidence="3">Sorbosone dehydrogenase family protein</fullName>
    </submittedName>
</protein>
<dbReference type="EMBL" id="WMBQ01000002">
    <property type="protein sequence ID" value="MTD96208.1"/>
    <property type="molecule type" value="Genomic_DNA"/>
</dbReference>
<dbReference type="InterPro" id="IPR054539">
    <property type="entry name" value="Beta-prop_PDH"/>
</dbReference>
<dbReference type="Pfam" id="PF22807">
    <property type="entry name" value="TrAA12"/>
    <property type="match status" value="2"/>
</dbReference>
<dbReference type="PANTHER" id="PTHR19328">
    <property type="entry name" value="HEDGEHOG-INTERACTING PROTEIN"/>
    <property type="match status" value="1"/>
</dbReference>
<feature type="chain" id="PRO_5026236900" evidence="1">
    <location>
        <begin position="22"/>
        <end position="446"/>
    </location>
</feature>
<dbReference type="SUPFAM" id="SSF50952">
    <property type="entry name" value="Soluble quinoprotein glucose dehydrogenase"/>
    <property type="match status" value="1"/>
</dbReference>
<feature type="signal peptide" evidence="1">
    <location>
        <begin position="1"/>
        <end position="21"/>
    </location>
</feature>
<dbReference type="AlphaFoldDB" id="A0A6I3KPJ8"/>
<keyword evidence="1" id="KW-0732">Signal</keyword>
<evidence type="ECO:0000256" key="1">
    <source>
        <dbReference type="SAM" id="SignalP"/>
    </source>
</evidence>